<feature type="coiled-coil region" evidence="1">
    <location>
        <begin position="42"/>
        <end position="69"/>
    </location>
</feature>
<keyword evidence="1" id="KW-0175">Coiled coil</keyword>
<keyword evidence="3" id="KW-1185">Reference proteome</keyword>
<evidence type="ECO:0000256" key="1">
    <source>
        <dbReference type="SAM" id="Coils"/>
    </source>
</evidence>
<name>A0ABR2GYV4_9EUKA</name>
<protein>
    <submittedName>
        <fullName evidence="2">Uncharacterized protein</fullName>
    </submittedName>
</protein>
<sequence length="187" mass="21391">MQSTRGFTPSTSKIANQIRADNDKDRMINALQREIAIKKSLINDYHAKLTKAQNELHQFQKANKTLNNLYNSYPLLLKLFSSLNINEDSNDKSKNGNRFDEELIPILVLLSMSELFIQFGTLLNEDLSKAVNDSMELMEDKPKIDVIQFISNTFVKKKNIFRSSSTLRYNTTSGYTSLKRIMSGNSI</sequence>
<dbReference type="EMBL" id="JAPFFF010000053">
    <property type="protein sequence ID" value="KAK8839123.1"/>
    <property type="molecule type" value="Genomic_DNA"/>
</dbReference>
<comment type="caution">
    <text evidence="2">The sequence shown here is derived from an EMBL/GenBank/DDBJ whole genome shotgun (WGS) entry which is preliminary data.</text>
</comment>
<organism evidence="2 3">
    <name type="scientific">Tritrichomonas musculus</name>
    <dbReference type="NCBI Taxonomy" id="1915356"/>
    <lineage>
        <taxon>Eukaryota</taxon>
        <taxon>Metamonada</taxon>
        <taxon>Parabasalia</taxon>
        <taxon>Tritrichomonadida</taxon>
        <taxon>Tritrichomonadidae</taxon>
        <taxon>Tritrichomonas</taxon>
    </lineage>
</organism>
<accession>A0ABR2GYV4</accession>
<evidence type="ECO:0000313" key="3">
    <source>
        <dbReference type="Proteomes" id="UP001470230"/>
    </source>
</evidence>
<proteinExistence type="predicted"/>
<dbReference type="Proteomes" id="UP001470230">
    <property type="component" value="Unassembled WGS sequence"/>
</dbReference>
<evidence type="ECO:0000313" key="2">
    <source>
        <dbReference type="EMBL" id="KAK8839123.1"/>
    </source>
</evidence>
<gene>
    <name evidence="2" type="ORF">M9Y10_032595</name>
</gene>
<reference evidence="2 3" key="1">
    <citation type="submission" date="2024-04" db="EMBL/GenBank/DDBJ databases">
        <title>Tritrichomonas musculus Genome.</title>
        <authorList>
            <person name="Alves-Ferreira E."/>
            <person name="Grigg M."/>
            <person name="Lorenzi H."/>
            <person name="Galac M."/>
        </authorList>
    </citation>
    <scope>NUCLEOTIDE SEQUENCE [LARGE SCALE GENOMIC DNA]</scope>
    <source>
        <strain evidence="2 3">EAF2021</strain>
    </source>
</reference>